<dbReference type="SUPFAM" id="SSF56784">
    <property type="entry name" value="HAD-like"/>
    <property type="match status" value="1"/>
</dbReference>
<dbReference type="Proteomes" id="UP000827889">
    <property type="component" value="Chromosome 1"/>
</dbReference>
<name>A0A8B8P3G9_9MYRT</name>
<evidence type="ECO:0000313" key="2">
    <source>
        <dbReference type="RefSeq" id="XP_030529390.1"/>
    </source>
</evidence>
<dbReference type="InterPro" id="IPR023214">
    <property type="entry name" value="HAD_sf"/>
</dbReference>
<dbReference type="KEGG" id="rarg:115740131"/>
<gene>
    <name evidence="2" type="primary">LOC115740131</name>
</gene>
<dbReference type="InterPro" id="IPR036412">
    <property type="entry name" value="HAD-like_sf"/>
</dbReference>
<dbReference type="OrthoDB" id="2012566at2759"/>
<sequence length="267" mass="30673">MVCLGQMAISLRPSSVPFPLALAPRSPRMASTFSNNCKSTSFAPPSPSHADRRRPILLFDIMDTIVRDPFYQDVPAFFGMPLKELIECKHPTSWIEFEEGVIDEMELARKFFKDGRPLDLEGLKTCMRRGYSYLEGIEELLHELKENGYEMHAFTNYPIWYEMIEEKLTISRYLSWTFCSCINGKRKPNRDFYLDALQHLKVDPPSCVFIDDRLRNVEAALEVGIVGIQFRSADLLRNDLFELGIDFSASKHSSSQNQLKLTKDQAS</sequence>
<organism evidence="1 2">
    <name type="scientific">Rhodamnia argentea</name>
    <dbReference type="NCBI Taxonomy" id="178133"/>
    <lineage>
        <taxon>Eukaryota</taxon>
        <taxon>Viridiplantae</taxon>
        <taxon>Streptophyta</taxon>
        <taxon>Embryophyta</taxon>
        <taxon>Tracheophyta</taxon>
        <taxon>Spermatophyta</taxon>
        <taxon>Magnoliopsida</taxon>
        <taxon>eudicotyledons</taxon>
        <taxon>Gunneridae</taxon>
        <taxon>Pentapetalae</taxon>
        <taxon>rosids</taxon>
        <taxon>malvids</taxon>
        <taxon>Myrtales</taxon>
        <taxon>Myrtaceae</taxon>
        <taxon>Myrtoideae</taxon>
        <taxon>Myrteae</taxon>
        <taxon>Australasian group</taxon>
        <taxon>Rhodamnia</taxon>
    </lineage>
</organism>
<dbReference type="NCBIfam" id="TIGR01509">
    <property type="entry name" value="HAD-SF-IA-v3"/>
    <property type="match status" value="1"/>
</dbReference>
<accession>A0A8B8P3G9</accession>
<reference evidence="2" key="2">
    <citation type="submission" date="2025-08" db="UniProtKB">
        <authorList>
            <consortium name="RefSeq"/>
        </authorList>
    </citation>
    <scope>IDENTIFICATION</scope>
    <source>
        <tissue evidence="2">Leaf</tissue>
    </source>
</reference>
<reference evidence="1" key="1">
    <citation type="submission" date="2025-05" db="UniProtKB">
        <authorList>
            <consortium name="RefSeq"/>
        </authorList>
    </citation>
    <scope>NUCLEOTIDE SEQUENCE [LARGE SCALE GENOMIC DNA]</scope>
</reference>
<dbReference type="Pfam" id="PF00702">
    <property type="entry name" value="Hydrolase"/>
    <property type="match status" value="1"/>
</dbReference>
<dbReference type="PANTHER" id="PTHR43611:SF3">
    <property type="entry name" value="FLAVIN MONONUCLEOTIDE HYDROLASE 1, CHLOROPLATIC"/>
    <property type="match status" value="1"/>
</dbReference>
<keyword evidence="1" id="KW-1185">Reference proteome</keyword>
<keyword evidence="2" id="KW-0378">Hydrolase</keyword>
<dbReference type="Gene3D" id="3.40.50.1000">
    <property type="entry name" value="HAD superfamily/HAD-like"/>
    <property type="match status" value="1"/>
</dbReference>
<dbReference type="InterPro" id="IPR006439">
    <property type="entry name" value="HAD-SF_hydro_IA"/>
</dbReference>
<dbReference type="PANTHER" id="PTHR43611">
    <property type="entry name" value="ALPHA-D-GLUCOSE 1-PHOSPHATE PHOSPHATASE"/>
    <property type="match status" value="1"/>
</dbReference>
<evidence type="ECO:0000313" key="1">
    <source>
        <dbReference type="Proteomes" id="UP000827889"/>
    </source>
</evidence>
<protein>
    <submittedName>
        <fullName evidence="2">Flavin mononucleotide hydrolase 1, chloroplatic isoform X1</fullName>
    </submittedName>
</protein>
<dbReference type="GeneID" id="115740131"/>
<proteinExistence type="predicted"/>
<dbReference type="RefSeq" id="XP_030529390.1">
    <property type="nucleotide sequence ID" value="XM_030673530.2"/>
</dbReference>
<dbReference type="AlphaFoldDB" id="A0A8B8P3G9"/>
<dbReference type="GO" id="GO:0016787">
    <property type="term" value="F:hydrolase activity"/>
    <property type="evidence" value="ECO:0007669"/>
    <property type="project" value="UniProtKB-KW"/>
</dbReference>